<keyword evidence="2" id="KW-0418">Kinase</keyword>
<keyword evidence="1" id="KW-0812">Transmembrane</keyword>
<keyword evidence="1" id="KW-1133">Transmembrane helix</keyword>
<dbReference type="InterPro" id="IPR036890">
    <property type="entry name" value="HATPase_C_sf"/>
</dbReference>
<keyword evidence="2" id="KW-0808">Transferase</keyword>
<organism evidence="2 3">
    <name type="scientific">Agromyces allii</name>
    <dbReference type="NCBI Taxonomy" id="393607"/>
    <lineage>
        <taxon>Bacteria</taxon>
        <taxon>Bacillati</taxon>
        <taxon>Actinomycetota</taxon>
        <taxon>Actinomycetes</taxon>
        <taxon>Micrococcales</taxon>
        <taxon>Microbacteriaceae</taxon>
        <taxon>Agromyces</taxon>
    </lineage>
</organism>
<evidence type="ECO:0000313" key="2">
    <source>
        <dbReference type="EMBL" id="GAA1961986.1"/>
    </source>
</evidence>
<dbReference type="SUPFAM" id="SSF55874">
    <property type="entry name" value="ATPase domain of HSP90 chaperone/DNA topoisomerase II/histidine kinase"/>
    <property type="match status" value="1"/>
</dbReference>
<feature type="transmembrane region" description="Helical" evidence="1">
    <location>
        <begin position="20"/>
        <end position="42"/>
    </location>
</feature>
<feature type="transmembrane region" description="Helical" evidence="1">
    <location>
        <begin position="105"/>
        <end position="133"/>
    </location>
</feature>
<feature type="transmembrane region" description="Helical" evidence="1">
    <location>
        <begin position="153"/>
        <end position="172"/>
    </location>
</feature>
<keyword evidence="1" id="KW-0472">Membrane</keyword>
<evidence type="ECO:0000256" key="1">
    <source>
        <dbReference type="SAM" id="Phobius"/>
    </source>
</evidence>
<reference evidence="2 3" key="1">
    <citation type="journal article" date="2019" name="Int. J. Syst. Evol. Microbiol.">
        <title>The Global Catalogue of Microorganisms (GCM) 10K type strain sequencing project: providing services to taxonomists for standard genome sequencing and annotation.</title>
        <authorList>
            <consortium name="The Broad Institute Genomics Platform"/>
            <consortium name="The Broad Institute Genome Sequencing Center for Infectious Disease"/>
            <person name="Wu L."/>
            <person name="Ma J."/>
        </authorList>
    </citation>
    <scope>NUCLEOTIDE SEQUENCE [LARGE SCALE GENOMIC DNA]</scope>
    <source>
        <strain evidence="2 3">JCM 13584</strain>
    </source>
</reference>
<dbReference type="EMBL" id="BAAAMK010000008">
    <property type="protein sequence ID" value="GAA1961986.1"/>
    <property type="molecule type" value="Genomic_DNA"/>
</dbReference>
<comment type="caution">
    <text evidence="2">The sequence shown here is derived from an EMBL/GenBank/DDBJ whole genome shotgun (WGS) entry which is preliminary data.</text>
</comment>
<dbReference type="RefSeq" id="WP_157415300.1">
    <property type="nucleotide sequence ID" value="NZ_BAAAMK010000008.1"/>
</dbReference>
<dbReference type="Gene3D" id="3.30.565.10">
    <property type="entry name" value="Histidine kinase-like ATPase, C-terminal domain"/>
    <property type="match status" value="1"/>
</dbReference>
<feature type="transmembrane region" description="Helical" evidence="1">
    <location>
        <begin position="74"/>
        <end position="93"/>
    </location>
</feature>
<keyword evidence="3" id="KW-1185">Reference proteome</keyword>
<protein>
    <submittedName>
        <fullName evidence="2">Two-component system sensor histidine kinase EsrS</fullName>
    </submittedName>
</protein>
<proteinExistence type="predicted"/>
<gene>
    <name evidence="2" type="primary">esrS</name>
    <name evidence="2" type="ORF">GCM10009717_30970</name>
</gene>
<sequence>MTLGLPGDLSRDSVGRAIVHAGHVAGWVYLAMGGLVSLSLAIGGRPAGWIAAGLLLIMAGLLSFVALHRTVMSTLLYLVAGAGITVWMTALAMRSEYDFASTDNAVVAIPCIALVLVGGAGSGSWIACLWVVVAYTVGQPAAYVGATISDSTFQINTAATAVAVFVMLIRGVDGLTRRAGLRRQAALVRANVAAREATARRDHELEAVTRLHDTAMSHLLAIASAGSGPVDERLRTDIRQDLELLVGRDWIAQHRSEAGDVAVVAVDGDADGTPVLDLAFAAAEDEGLDVQLTGDLAVLSHLGARRAAELDAAVAECLRNVARHAGVQEAEMILGIGGGEVTVAVMDIGSGFDADQIPAGRRGFRDGVVARIEREGGTARVWSAIGVGTTIVLTVPEGGA</sequence>
<name>A0ABN2R2D7_9MICO</name>
<feature type="transmembrane region" description="Helical" evidence="1">
    <location>
        <begin position="49"/>
        <end position="68"/>
    </location>
</feature>
<accession>A0ABN2R2D7</accession>
<dbReference type="Proteomes" id="UP001499954">
    <property type="component" value="Unassembled WGS sequence"/>
</dbReference>
<evidence type="ECO:0000313" key="3">
    <source>
        <dbReference type="Proteomes" id="UP001499954"/>
    </source>
</evidence>
<dbReference type="GO" id="GO:0016301">
    <property type="term" value="F:kinase activity"/>
    <property type="evidence" value="ECO:0007669"/>
    <property type="project" value="UniProtKB-KW"/>
</dbReference>